<feature type="region of interest" description="Disordered" evidence="1">
    <location>
        <begin position="1"/>
        <end position="23"/>
    </location>
</feature>
<dbReference type="KEGG" id="slf:JEQ17_03645"/>
<name>A0A7T7RH56_9ACTN</name>
<evidence type="ECO:0000313" key="2">
    <source>
        <dbReference type="EMBL" id="QQM46467.1"/>
    </source>
</evidence>
<dbReference type="AlphaFoldDB" id="A0A7T7RH56"/>
<reference evidence="2 3" key="1">
    <citation type="submission" date="2020-12" db="EMBL/GenBank/DDBJ databases">
        <title>A novel species.</title>
        <authorList>
            <person name="Li K."/>
        </authorList>
    </citation>
    <scope>NUCLEOTIDE SEQUENCE [LARGE SCALE GENOMIC DNA]</scope>
    <source>
        <strain evidence="2 3">ZYC-3</strain>
    </source>
</reference>
<proteinExistence type="predicted"/>
<dbReference type="EMBL" id="CP066831">
    <property type="protein sequence ID" value="QQM46467.1"/>
    <property type="molecule type" value="Genomic_DNA"/>
</dbReference>
<dbReference type="Gene3D" id="1.20.1290.10">
    <property type="entry name" value="AhpD-like"/>
    <property type="match status" value="1"/>
</dbReference>
<dbReference type="Proteomes" id="UP000595636">
    <property type="component" value="Chromosome"/>
</dbReference>
<keyword evidence="3" id="KW-1185">Reference proteome</keyword>
<dbReference type="InterPro" id="IPR029032">
    <property type="entry name" value="AhpD-like"/>
</dbReference>
<gene>
    <name evidence="2" type="ORF">JEQ17_03645</name>
</gene>
<accession>A0A7T7RH56</accession>
<evidence type="ECO:0000256" key="1">
    <source>
        <dbReference type="SAM" id="MobiDB-lite"/>
    </source>
</evidence>
<dbReference type="SUPFAM" id="SSF69118">
    <property type="entry name" value="AhpD-like"/>
    <property type="match status" value="1"/>
</dbReference>
<sequence>MPGPALRPTSSGLTSVRRARRKRPSSVPLFLSCCSRATPLSVTAARRGAVRRRDELVEALTHVAFYAGWPSEMGALTQLKAIIEEAE</sequence>
<protein>
    <submittedName>
        <fullName evidence="2">Carboxymuconolactone decarboxylase family protein</fullName>
    </submittedName>
</protein>
<organism evidence="2 3">
    <name type="scientific">Streptomyces liliifuscus</name>
    <dbReference type="NCBI Taxonomy" id="2797636"/>
    <lineage>
        <taxon>Bacteria</taxon>
        <taxon>Bacillati</taxon>
        <taxon>Actinomycetota</taxon>
        <taxon>Actinomycetes</taxon>
        <taxon>Kitasatosporales</taxon>
        <taxon>Streptomycetaceae</taxon>
        <taxon>Streptomyces</taxon>
    </lineage>
</organism>
<evidence type="ECO:0000313" key="3">
    <source>
        <dbReference type="Proteomes" id="UP000595636"/>
    </source>
</evidence>